<dbReference type="FunCoup" id="A0A7R8UMN0">
    <property type="interactions" value="55"/>
</dbReference>
<dbReference type="GO" id="GO:0030234">
    <property type="term" value="F:enzyme regulator activity"/>
    <property type="evidence" value="ECO:0007669"/>
    <property type="project" value="UniProtKB-UniRule"/>
</dbReference>
<comment type="function">
    <text evidence="8">Regulates the biosynthesis of dolichol phosphate-mannose. Regulatory subunit of the dolichol-phosphate mannose (DPM) synthase complex; essential for the ER localization and stable expression of DPM1. Part of the glycosylphosphatidylinositol-N-acetylglucosaminyltransferase (GPI-GnT) complex that catalyzes the transfer of N-acetylglucosamine from UDP-N-acetylglucosamine to phosphatidylinositol and participates in the first step of GPI biosynthesis. May act by regulating the GPI-GNT complex.</text>
</comment>
<feature type="transmembrane region" description="Helical" evidence="10">
    <location>
        <begin position="49"/>
        <end position="71"/>
    </location>
</feature>
<evidence type="ECO:0000256" key="3">
    <source>
        <dbReference type="ARBA" id="ARBA00018157"/>
    </source>
</evidence>
<protein>
    <recommendedName>
        <fullName evidence="3 10">Dolichol phosphate-mannose biosynthesis regulatory protein</fullName>
    </recommendedName>
</protein>
<evidence type="ECO:0000256" key="9">
    <source>
        <dbReference type="ARBA" id="ARBA00046896"/>
    </source>
</evidence>
<dbReference type="Pfam" id="PF07297">
    <property type="entry name" value="DPM2"/>
    <property type="match status" value="1"/>
</dbReference>
<comment type="function">
    <text evidence="10">Regulatory subunit of the dolichol-phosphate mannose (DPM) synthase complex; essential for the ER localization.</text>
</comment>
<dbReference type="InParanoid" id="A0A7R8UMN0"/>
<evidence type="ECO:0000256" key="2">
    <source>
        <dbReference type="ARBA" id="ARBA00005478"/>
    </source>
</evidence>
<dbReference type="PANTHER" id="PTHR15039">
    <property type="entry name" value="DOLICHOL PHOSPHATE-MANNOSE BIOSYNTHESIS REGULATORY PROTEIN"/>
    <property type="match status" value="1"/>
</dbReference>
<organism evidence="11 12">
    <name type="scientific">Hermetia illucens</name>
    <name type="common">Black soldier fly</name>
    <dbReference type="NCBI Taxonomy" id="343691"/>
    <lineage>
        <taxon>Eukaryota</taxon>
        <taxon>Metazoa</taxon>
        <taxon>Ecdysozoa</taxon>
        <taxon>Arthropoda</taxon>
        <taxon>Hexapoda</taxon>
        <taxon>Insecta</taxon>
        <taxon>Pterygota</taxon>
        <taxon>Neoptera</taxon>
        <taxon>Endopterygota</taxon>
        <taxon>Diptera</taxon>
        <taxon>Brachycera</taxon>
        <taxon>Stratiomyomorpha</taxon>
        <taxon>Stratiomyidae</taxon>
        <taxon>Hermetiinae</taxon>
        <taxon>Hermetia</taxon>
    </lineage>
</organism>
<dbReference type="InterPro" id="IPR009914">
    <property type="entry name" value="DPM2"/>
</dbReference>
<comment type="similarity">
    <text evidence="2 10">Belongs to the DPM2 family.</text>
</comment>
<evidence type="ECO:0000256" key="8">
    <source>
        <dbReference type="ARBA" id="ARBA00045174"/>
    </source>
</evidence>
<name>A0A7R8UMN0_HERIL</name>
<sequence length="77" mass="8697">MASNSSVGKFICGAALAVFLYYFFWVSVLPFMLIEEDNWIHGLFPPLQYAFAIPAIFGVFFIGGLSVFTLVKIRHFI</sequence>
<dbReference type="Proteomes" id="UP000594454">
    <property type="component" value="Chromosome 2"/>
</dbReference>
<dbReference type="GO" id="GO:0033185">
    <property type="term" value="C:dolichol-phosphate-mannose synthase complex"/>
    <property type="evidence" value="ECO:0007669"/>
    <property type="project" value="TreeGrafter"/>
</dbReference>
<evidence type="ECO:0000256" key="7">
    <source>
        <dbReference type="ARBA" id="ARBA00023136"/>
    </source>
</evidence>
<dbReference type="UniPathway" id="UPA00378"/>
<evidence type="ECO:0000313" key="11">
    <source>
        <dbReference type="EMBL" id="CAD7083621.1"/>
    </source>
</evidence>
<dbReference type="GO" id="GO:0006506">
    <property type="term" value="P:GPI anchor biosynthetic process"/>
    <property type="evidence" value="ECO:0007669"/>
    <property type="project" value="TreeGrafter"/>
</dbReference>
<evidence type="ECO:0000256" key="4">
    <source>
        <dbReference type="ARBA" id="ARBA00022692"/>
    </source>
</evidence>
<keyword evidence="5 10" id="KW-0256">Endoplasmic reticulum</keyword>
<proteinExistence type="inferred from homology"/>
<comment type="subcellular location">
    <subcellularLocation>
        <location evidence="1 10">Endoplasmic reticulum membrane</location>
        <topology evidence="1 10">Multi-pass membrane protein</topology>
    </subcellularLocation>
</comment>
<evidence type="ECO:0000313" key="12">
    <source>
        <dbReference type="Proteomes" id="UP000594454"/>
    </source>
</evidence>
<accession>A0A7R8UMN0</accession>
<evidence type="ECO:0000256" key="6">
    <source>
        <dbReference type="ARBA" id="ARBA00022989"/>
    </source>
</evidence>
<dbReference type="AlphaFoldDB" id="A0A7R8UMN0"/>
<evidence type="ECO:0000256" key="10">
    <source>
        <dbReference type="RuleBase" id="RU365084"/>
    </source>
</evidence>
<keyword evidence="12" id="KW-1185">Reference proteome</keyword>
<comment type="pathway">
    <text evidence="10">Protein modification; protein glycosylation.</text>
</comment>
<dbReference type="EMBL" id="LR899010">
    <property type="protein sequence ID" value="CAD7083621.1"/>
    <property type="molecule type" value="Genomic_DNA"/>
</dbReference>
<dbReference type="OMA" id="ETNWIHS"/>
<dbReference type="GO" id="GO:0005789">
    <property type="term" value="C:endoplasmic reticulum membrane"/>
    <property type="evidence" value="ECO:0007669"/>
    <property type="project" value="UniProtKB-SubCell"/>
</dbReference>
<keyword evidence="4 10" id="KW-0812">Transmembrane</keyword>
<keyword evidence="7 10" id="KW-0472">Membrane</keyword>
<dbReference type="PANTHER" id="PTHR15039:SF11">
    <property type="entry name" value="DOLICHOL PHOSPHATE-MANNOSE BIOSYNTHESIS REGULATORY PROTEIN"/>
    <property type="match status" value="1"/>
</dbReference>
<dbReference type="OrthoDB" id="311279at2759"/>
<evidence type="ECO:0000256" key="1">
    <source>
        <dbReference type="ARBA" id="ARBA00004477"/>
    </source>
</evidence>
<reference evidence="11 12" key="1">
    <citation type="submission" date="2020-11" db="EMBL/GenBank/DDBJ databases">
        <authorList>
            <person name="Wallbank WR R."/>
            <person name="Pardo Diaz C."/>
            <person name="Kozak K."/>
            <person name="Martin S."/>
            <person name="Jiggins C."/>
            <person name="Moest M."/>
            <person name="Warren A I."/>
            <person name="Generalovic N T."/>
            <person name="Byers J.R.P. K."/>
            <person name="Montejo-Kovacevich G."/>
            <person name="Yen C E."/>
        </authorList>
    </citation>
    <scope>NUCLEOTIDE SEQUENCE [LARGE SCALE GENOMIC DNA]</scope>
</reference>
<keyword evidence="6 10" id="KW-1133">Transmembrane helix</keyword>
<dbReference type="GO" id="GO:0180047">
    <property type="term" value="P:dolichol phosphate mannose biosynthetic process"/>
    <property type="evidence" value="ECO:0007669"/>
    <property type="project" value="InterPro"/>
</dbReference>
<evidence type="ECO:0000256" key="5">
    <source>
        <dbReference type="ARBA" id="ARBA00022824"/>
    </source>
</evidence>
<feature type="transmembrane region" description="Helical" evidence="10">
    <location>
        <begin position="7"/>
        <end position="29"/>
    </location>
</feature>
<comment type="subunit">
    <text evidence="9">Component of the dolichol-phosphate mannose (DPM) synthase complex composed of DPM1, DPM2 and DPM3; in the complex interacts directly with DPM3. Component of the glycosylphosphatidylinositol-N-acetylglucosaminyltransferase (GPI-GnT) complex composed at least by PIGA, PIGC, PIGH, PIGP, PIGQ, PIGY and DPM2. Interacts with PIGA, PIGC and PIGQ.</text>
</comment>
<gene>
    <name evidence="11" type="ORF">HERILL_LOCUS6569</name>
</gene>